<evidence type="ECO:0000313" key="1">
    <source>
        <dbReference type="EMBL" id="CAF92388.1"/>
    </source>
</evidence>
<name>Q4T3Z4_TETNG</name>
<reference evidence="1" key="1">
    <citation type="journal article" date="2004" name="Nature">
        <title>Genome duplication in the teleost fish Tetraodon nigroviridis reveals the early vertebrate proto-karyotype.</title>
        <authorList>
            <person name="Jaillon O."/>
            <person name="Aury J.-M."/>
            <person name="Brunet F."/>
            <person name="Petit J.-L."/>
            <person name="Stange-Thomann N."/>
            <person name="Mauceli E."/>
            <person name="Bouneau L."/>
            <person name="Fischer C."/>
            <person name="Ozouf-Costaz C."/>
            <person name="Bernot A."/>
            <person name="Nicaud S."/>
            <person name="Jaffe D."/>
            <person name="Fisher S."/>
            <person name="Lutfalla G."/>
            <person name="Dossat C."/>
            <person name="Segurens B."/>
            <person name="Dasilva C."/>
            <person name="Salanoubat M."/>
            <person name="Levy M."/>
            <person name="Boudet N."/>
            <person name="Castellano S."/>
            <person name="Anthouard V."/>
            <person name="Jubin C."/>
            <person name="Castelli V."/>
            <person name="Katinka M."/>
            <person name="Vacherie B."/>
            <person name="Biemont C."/>
            <person name="Skalli Z."/>
            <person name="Cattolico L."/>
            <person name="Poulain J."/>
            <person name="De Berardinis V."/>
            <person name="Cruaud C."/>
            <person name="Duprat S."/>
            <person name="Brottier P."/>
            <person name="Coutanceau J.-P."/>
            <person name="Gouzy J."/>
            <person name="Parra G."/>
            <person name="Lardier G."/>
            <person name="Chapple C."/>
            <person name="McKernan K.J."/>
            <person name="McEwan P."/>
            <person name="Bosak S."/>
            <person name="Kellis M."/>
            <person name="Volff J.-N."/>
            <person name="Guigo R."/>
            <person name="Zody M.C."/>
            <person name="Mesirov J."/>
            <person name="Lindblad-Toh K."/>
            <person name="Birren B."/>
            <person name="Nusbaum C."/>
            <person name="Kahn D."/>
            <person name="Robinson-Rechavi M."/>
            <person name="Laudet V."/>
            <person name="Schachter V."/>
            <person name="Quetier F."/>
            <person name="Saurin W."/>
            <person name="Scarpelli C."/>
            <person name="Wincker P."/>
            <person name="Lander E.S."/>
            <person name="Weissenbach J."/>
            <person name="Roest Crollius H."/>
        </authorList>
    </citation>
    <scope>NUCLEOTIDE SEQUENCE [LARGE SCALE GENOMIC DNA]</scope>
</reference>
<dbReference type="EMBL" id="CAAE01009870">
    <property type="protein sequence ID" value="CAF92388.1"/>
    <property type="molecule type" value="Genomic_DNA"/>
</dbReference>
<organism evidence="1">
    <name type="scientific">Tetraodon nigroviridis</name>
    <name type="common">Spotted green pufferfish</name>
    <name type="synonym">Chelonodon nigroviridis</name>
    <dbReference type="NCBI Taxonomy" id="99883"/>
    <lineage>
        <taxon>Eukaryota</taxon>
        <taxon>Metazoa</taxon>
        <taxon>Chordata</taxon>
        <taxon>Craniata</taxon>
        <taxon>Vertebrata</taxon>
        <taxon>Euteleostomi</taxon>
        <taxon>Actinopterygii</taxon>
        <taxon>Neopterygii</taxon>
        <taxon>Teleostei</taxon>
        <taxon>Neoteleostei</taxon>
        <taxon>Acanthomorphata</taxon>
        <taxon>Eupercaria</taxon>
        <taxon>Tetraodontiformes</taxon>
        <taxon>Tetradontoidea</taxon>
        <taxon>Tetraodontidae</taxon>
        <taxon>Tetraodon</taxon>
    </lineage>
</organism>
<comment type="caution">
    <text evidence="1">The sequence shown here is derived from an EMBL/GenBank/DDBJ whole genome shotgun (WGS) entry which is preliminary data.</text>
</comment>
<proteinExistence type="predicted"/>
<dbReference type="AlphaFoldDB" id="Q4T3Z4"/>
<protein>
    <submittedName>
        <fullName evidence="1">(spotted green pufferfish) hypothetical protein</fullName>
    </submittedName>
</protein>
<dbReference type="KEGG" id="tng:GSTEN00007564G001"/>
<gene>
    <name evidence="1" type="ORF">GSTENG00007564001</name>
</gene>
<reference evidence="1" key="2">
    <citation type="submission" date="2004-02" db="EMBL/GenBank/DDBJ databases">
        <authorList>
            <consortium name="Genoscope"/>
            <consortium name="Whitehead Institute Centre for Genome Research"/>
        </authorList>
    </citation>
    <scope>NUCLEOTIDE SEQUENCE</scope>
</reference>
<sequence>ICLESHLALNLEWTLLTKKLRWQKQRSISCPYCPPWMTLLIFGMRRNNRNPKKVTTLQKCQEPTASKIWESRYHKGCWFFLLYYRRVDKLQYVFA</sequence>
<feature type="non-terminal residue" evidence="1">
    <location>
        <position position="1"/>
    </location>
</feature>
<accession>Q4T3Z4</accession>